<evidence type="ECO:0000256" key="7">
    <source>
        <dbReference type="ARBA" id="ARBA00023264"/>
    </source>
</evidence>
<keyword evidence="6" id="KW-0472">Membrane</keyword>
<dbReference type="GO" id="GO:0003881">
    <property type="term" value="F:CDP-diacylglycerol-inositol 3-phosphatidyltransferase activity"/>
    <property type="evidence" value="ECO:0007669"/>
    <property type="project" value="TreeGrafter"/>
</dbReference>
<dbReference type="InterPro" id="IPR000462">
    <property type="entry name" value="CDP-OH_P_trans"/>
</dbReference>
<dbReference type="AlphaFoldDB" id="A0A238F4V8"/>
<comment type="subcellular location">
    <subcellularLocation>
        <location evidence="1">Membrane</location>
        <topology evidence="1">Multi-pass membrane protein</topology>
    </subcellularLocation>
</comment>
<reference evidence="11" key="1">
    <citation type="submission" date="2016-09" db="EMBL/GenBank/DDBJ databases">
        <authorList>
            <person name="Jeantristanb JTB J.-T."/>
            <person name="Ricardo R."/>
        </authorList>
    </citation>
    <scope>NUCLEOTIDE SEQUENCE [LARGE SCALE GENOMIC DNA]</scope>
</reference>
<dbReference type="InterPro" id="IPR048254">
    <property type="entry name" value="CDP_ALCOHOL_P_TRANSF_CS"/>
</dbReference>
<evidence type="ECO:0000256" key="3">
    <source>
        <dbReference type="ARBA" id="ARBA00022692"/>
    </source>
</evidence>
<evidence type="ECO:0000256" key="4">
    <source>
        <dbReference type="ARBA" id="ARBA00022989"/>
    </source>
</evidence>
<evidence type="ECO:0000256" key="2">
    <source>
        <dbReference type="ARBA" id="ARBA00022679"/>
    </source>
</evidence>
<protein>
    <submittedName>
        <fullName evidence="10">BQ2448_2010 protein</fullName>
    </submittedName>
</protein>
<feature type="compositionally biased region" description="Low complexity" evidence="9">
    <location>
        <begin position="27"/>
        <end position="46"/>
    </location>
</feature>
<name>A0A238F4V8_9BASI</name>
<proteinExistence type="inferred from homology"/>
<gene>
    <name evidence="10" type="ORF">BQ2448_2010</name>
</gene>
<evidence type="ECO:0000256" key="9">
    <source>
        <dbReference type="SAM" id="MobiDB-lite"/>
    </source>
</evidence>
<dbReference type="PANTHER" id="PTHR15362:SF4">
    <property type="entry name" value="CDP-DIACYLGLYCEROL--INOSITOL 3-PHOSPHATIDYLTRANSFERASE"/>
    <property type="match status" value="1"/>
</dbReference>
<dbReference type="GO" id="GO:0016020">
    <property type="term" value="C:membrane"/>
    <property type="evidence" value="ECO:0007669"/>
    <property type="project" value="UniProtKB-SubCell"/>
</dbReference>
<evidence type="ECO:0000313" key="11">
    <source>
        <dbReference type="Proteomes" id="UP000198372"/>
    </source>
</evidence>
<feature type="region of interest" description="Disordered" evidence="9">
    <location>
        <begin position="27"/>
        <end position="49"/>
    </location>
</feature>
<accession>A0A238F4V8</accession>
<sequence>MAKKASTRPTCSVAELLIQAVTTLPQATSGASSSSSTIATASAAETPARRPRTDENIYLFVPNLIVHTLSTHSRLMHFPLLISAGYTRVMLAAASLTYMPTHPKFCTVAYSISCLLDAVDGQAARALGQTSRFGAILDMVTDRCTTSCLLTFLASTYDHYALLFQFLISLDFASHYIHMYASLVSGSASHKSVTKKQSWILHSYYNNSRTLFFFCAGNELFFVALYVMNAYNIPLGLARYTGYLPLAVWKTVPGSVLSRIGLLTWPELVALLTFPVMAIKQIINVVQFWKASKVLVEADQEDRWAAQNKKQ</sequence>
<dbReference type="OrthoDB" id="10251079at2759"/>
<dbReference type="EMBL" id="FMSP01000004">
    <property type="protein sequence ID" value="SCV68990.1"/>
    <property type="molecule type" value="Genomic_DNA"/>
</dbReference>
<dbReference type="GO" id="GO:0005794">
    <property type="term" value="C:Golgi apparatus"/>
    <property type="evidence" value="ECO:0007669"/>
    <property type="project" value="TreeGrafter"/>
</dbReference>
<keyword evidence="11" id="KW-1185">Reference proteome</keyword>
<evidence type="ECO:0000256" key="1">
    <source>
        <dbReference type="ARBA" id="ARBA00004141"/>
    </source>
</evidence>
<keyword evidence="7" id="KW-1208">Phospholipid metabolism</keyword>
<evidence type="ECO:0000256" key="6">
    <source>
        <dbReference type="ARBA" id="ARBA00023136"/>
    </source>
</evidence>
<dbReference type="Pfam" id="PF01066">
    <property type="entry name" value="CDP-OH_P_transf"/>
    <property type="match status" value="1"/>
</dbReference>
<evidence type="ECO:0000313" key="10">
    <source>
        <dbReference type="EMBL" id="SCV68990.1"/>
    </source>
</evidence>
<keyword evidence="5" id="KW-0443">Lipid metabolism</keyword>
<comment type="similarity">
    <text evidence="8">Belongs to the CDP-alcohol phosphatidyltransferase class-I family.</text>
</comment>
<dbReference type="PROSITE" id="PS00379">
    <property type="entry name" value="CDP_ALCOHOL_P_TRANSF"/>
    <property type="match status" value="1"/>
</dbReference>
<keyword evidence="4" id="KW-1133">Transmembrane helix</keyword>
<dbReference type="GO" id="GO:0006661">
    <property type="term" value="P:phosphatidylinositol biosynthetic process"/>
    <property type="evidence" value="ECO:0007669"/>
    <property type="project" value="TreeGrafter"/>
</dbReference>
<dbReference type="Proteomes" id="UP000198372">
    <property type="component" value="Unassembled WGS sequence"/>
</dbReference>
<organism evidence="10 11">
    <name type="scientific">Microbotryum intermedium</name>
    <dbReference type="NCBI Taxonomy" id="269621"/>
    <lineage>
        <taxon>Eukaryota</taxon>
        <taxon>Fungi</taxon>
        <taxon>Dikarya</taxon>
        <taxon>Basidiomycota</taxon>
        <taxon>Pucciniomycotina</taxon>
        <taxon>Microbotryomycetes</taxon>
        <taxon>Microbotryales</taxon>
        <taxon>Microbotryaceae</taxon>
        <taxon>Microbotryum</taxon>
    </lineage>
</organism>
<dbReference type="STRING" id="269621.A0A238F4V8"/>
<dbReference type="InterPro" id="IPR043130">
    <property type="entry name" value="CDP-OH_PTrfase_TM_dom"/>
</dbReference>
<dbReference type="Gene3D" id="1.20.120.1760">
    <property type="match status" value="1"/>
</dbReference>
<dbReference type="PANTHER" id="PTHR15362">
    <property type="entry name" value="PHOSPHATIDYLINOSITOL SYNTHASE"/>
    <property type="match status" value="1"/>
</dbReference>
<evidence type="ECO:0000256" key="5">
    <source>
        <dbReference type="ARBA" id="ARBA00023098"/>
    </source>
</evidence>
<keyword evidence="2 8" id="KW-0808">Transferase</keyword>
<evidence type="ECO:0000256" key="8">
    <source>
        <dbReference type="RuleBase" id="RU003750"/>
    </source>
</evidence>
<keyword evidence="3" id="KW-0812">Transmembrane</keyword>